<evidence type="ECO:0000313" key="2">
    <source>
        <dbReference type="Proteomes" id="UP000805649"/>
    </source>
</evidence>
<proteinExistence type="predicted"/>
<dbReference type="Proteomes" id="UP000805649">
    <property type="component" value="Unassembled WGS sequence"/>
</dbReference>
<protein>
    <submittedName>
        <fullName evidence="1">Heme oxygenase</fullName>
    </submittedName>
</protein>
<gene>
    <name evidence="1" type="ORF">CTRU02_201920</name>
</gene>
<keyword evidence="2" id="KW-1185">Reference proteome</keyword>
<comment type="caution">
    <text evidence="1">The sequence shown here is derived from an EMBL/GenBank/DDBJ whole genome shotgun (WGS) entry which is preliminary data.</text>
</comment>
<organism evidence="1 2">
    <name type="scientific">Colletotrichum truncatum</name>
    <name type="common">Anthracnose fungus</name>
    <name type="synonym">Colletotrichum capsici</name>
    <dbReference type="NCBI Taxonomy" id="5467"/>
    <lineage>
        <taxon>Eukaryota</taxon>
        <taxon>Fungi</taxon>
        <taxon>Dikarya</taxon>
        <taxon>Ascomycota</taxon>
        <taxon>Pezizomycotina</taxon>
        <taxon>Sordariomycetes</taxon>
        <taxon>Hypocreomycetidae</taxon>
        <taxon>Glomerellales</taxon>
        <taxon>Glomerellaceae</taxon>
        <taxon>Colletotrichum</taxon>
        <taxon>Colletotrichum truncatum species complex</taxon>
    </lineage>
</organism>
<accession>A0ACC3ZIV0</accession>
<reference evidence="1 2" key="1">
    <citation type="journal article" date="2020" name="Phytopathology">
        <title>Genome Sequence Resources of Colletotrichum truncatum, C. plurivorum, C. musicola, and C. sojae: Four Species Pathogenic to Soybean (Glycine max).</title>
        <authorList>
            <person name="Rogerio F."/>
            <person name="Boufleur T.R."/>
            <person name="Ciampi-Guillardi M."/>
            <person name="Sukno S.A."/>
            <person name="Thon M.R."/>
            <person name="Massola Junior N.S."/>
            <person name="Baroncelli R."/>
        </authorList>
    </citation>
    <scope>NUCLEOTIDE SEQUENCE [LARGE SCALE GENOMIC DNA]</scope>
    <source>
        <strain evidence="1 2">CMES1059</strain>
    </source>
</reference>
<name>A0ACC3ZIV0_COLTU</name>
<sequence length="493" mass="54619">MTSTVASPAEHVKRPLSESIAAATRSVHAKLNKLIIARLPLAIPPRSNDPSIYVSGLLHIAPIYIAFESLWKDIVESSSFTPDATQGDGCEPGFTLFDSNGLSLGSNTGHGSKYQAVCERTHSILKLLYLPKLMRSDRLRSDISTLTGWSPEVIDKQLEAVSEAGRLAEFTSHVRRTIEKKPHVLLAYSYILYMALFAGGRFIRATLESVGSEFWEHAPSSIPPFQTSCSVRTLRNERFDAVTNDSADIFEVEGGMPKLVGNHLGHTLPLRFFHFATVLDGEDLKREFKKRLTESEGLLTTQERQDVIQEAICIFDNMLLLVGQLDNVCKTNFDDDHSAVASWASKWSLSRPRDSVIVTHERRDKSSMKGAVDSDESDRRLYTHARLREVDNGKGSSPIYLEGQPPVCCPASKSMRFEAKLPVSDRKDRSRTLPTDGAANVPSSTRSPAYWLSSRPTMVLVFNISLVAGLAVFVSLHVLSRGSVDGELTVEEW</sequence>
<dbReference type="EMBL" id="VUJX02000001">
    <property type="protein sequence ID" value="KAL0944033.1"/>
    <property type="molecule type" value="Genomic_DNA"/>
</dbReference>
<evidence type="ECO:0000313" key="1">
    <source>
        <dbReference type="EMBL" id="KAL0944033.1"/>
    </source>
</evidence>